<feature type="coiled-coil region" evidence="4">
    <location>
        <begin position="1195"/>
        <end position="1222"/>
    </location>
</feature>
<dbReference type="InterPro" id="IPR036890">
    <property type="entry name" value="HATPase_C_sf"/>
</dbReference>
<evidence type="ECO:0000256" key="1">
    <source>
        <dbReference type="ARBA" id="ARBA00000085"/>
    </source>
</evidence>
<dbReference type="InterPro" id="IPR005467">
    <property type="entry name" value="His_kinase_dom"/>
</dbReference>
<gene>
    <name evidence="7" type="ORF">SAMN05443639_109145</name>
</gene>
<dbReference type="PANTHER" id="PTHR43642:SF1">
    <property type="entry name" value="HYBRID SIGNAL TRANSDUCTION HISTIDINE KINASE G"/>
    <property type="match status" value="1"/>
</dbReference>
<dbReference type="EMBL" id="FOIJ01000009">
    <property type="protein sequence ID" value="SEU18872.1"/>
    <property type="molecule type" value="Genomic_DNA"/>
</dbReference>
<proteinExistence type="predicted"/>
<keyword evidence="3" id="KW-0597">Phosphoprotein</keyword>
<dbReference type="SUPFAM" id="SSF47384">
    <property type="entry name" value="Homodimeric domain of signal transducing histidine kinase"/>
    <property type="match status" value="1"/>
</dbReference>
<dbReference type="SUPFAM" id="SSF56112">
    <property type="entry name" value="Protein kinase-like (PK-like)"/>
    <property type="match status" value="1"/>
</dbReference>
<dbReference type="InterPro" id="IPR029016">
    <property type="entry name" value="GAF-like_dom_sf"/>
</dbReference>
<dbReference type="InterPro" id="IPR008271">
    <property type="entry name" value="Ser/Thr_kinase_AS"/>
</dbReference>
<dbReference type="PANTHER" id="PTHR43642">
    <property type="entry name" value="HYBRID SIGNAL TRANSDUCTION HISTIDINE KINASE G"/>
    <property type="match status" value="1"/>
</dbReference>
<evidence type="ECO:0000259" key="6">
    <source>
        <dbReference type="PROSITE" id="PS50109"/>
    </source>
</evidence>
<dbReference type="CDD" id="cd14014">
    <property type="entry name" value="STKc_PknB_like"/>
    <property type="match status" value="1"/>
</dbReference>
<evidence type="ECO:0000313" key="8">
    <source>
        <dbReference type="Proteomes" id="UP000199181"/>
    </source>
</evidence>
<evidence type="ECO:0000256" key="2">
    <source>
        <dbReference type="ARBA" id="ARBA00012438"/>
    </source>
</evidence>
<dbReference type="RefSeq" id="WP_093522403.1">
    <property type="nucleotide sequence ID" value="NZ_FOIJ01000009.1"/>
</dbReference>
<dbReference type="InterPro" id="IPR036097">
    <property type="entry name" value="HisK_dim/P_sf"/>
</dbReference>
<dbReference type="SMART" id="SM00220">
    <property type="entry name" value="S_TKc"/>
    <property type="match status" value="1"/>
</dbReference>
<evidence type="ECO:0000256" key="3">
    <source>
        <dbReference type="ARBA" id="ARBA00022553"/>
    </source>
</evidence>
<dbReference type="SUPFAM" id="SSF55874">
    <property type="entry name" value="ATPase domain of HSP90 chaperone/DNA topoisomerase II/histidine kinase"/>
    <property type="match status" value="1"/>
</dbReference>
<dbReference type="SMART" id="SM00387">
    <property type="entry name" value="HATPase_c"/>
    <property type="match status" value="1"/>
</dbReference>
<keyword evidence="4" id="KW-0175">Coiled coil</keyword>
<sequence length="1785" mass="196325">MVRRWGYALHEPIHESERSLLIRATRLKDDCPVLIKFPGSDYLDRRRILELRREYALSRRVEGDGIVRVLGFEEFPDRPGLVLEDFGGTSLSQLLKERGRLDVGTFLDFALPITLALGHIHRKSVIHKDIKPHNIIVNPGTGILKLTDFSLAVAIAREVVPPESLTQLAGTLAYMAPEQTGRMNRAVDCRADFYALGATFFEMLTGRRVFPTNEPLELLHAHVAQRPPSPREVVSSIPSALADIVLKLLAKDPEARYQSASGLVSDLEKCRLQLQEGTAAPPFSLGSADRSQRFQLPQGLYGRTSDLELLKELHARAETGRCPLLLVTGSAGIGKSSLVNELHRATAIRQGRFVSGKCDPIHRGVPFDAVQQALRQLVRQTQAEEPAREAFMRERLLEGLGSNAGVLVEAIPDTRALLGEQPPGAPLSADGAHRRLTLVLARALLAFALPGRPLVLFLDDLQWADSATLALVKALALSPDNHHLLLVGAYRDVEVSETHPLALALNELTATGTPLQLLDLAPLGPPEVARMVGDVTGASESQALELGTLIHSRTGGNPFVVREFLRFLYEQGLLRASPRGTGWDWDFSEIESQEIPEDAAGLMAVELRRLPRETMEVLQQAACLGSMFGFRDLTLAHGATSAETARVLWSAIERGLVLPLSPDYRLLDPHGDSVPPDFDVPLRFLHDRVRQAAYMLSPEAERATRHVRTGLRLYEDARAAGSVEERAFTILPHLGHGLEQIAPDLRLELADLHLKAGQRAKASGAYRTACGLFRAGSTLLPASPWEHEHERAFALYMEYAESSYLAGDFEVARTCFETLRAQAHSAEHQATVLGLQTHLAALNSEYTEALKLSLEGLRVLGVECPASLDREQLAAQMREVSELMKGRGVADLLQLPRLKDPHVELVHGLLAAATTPAYFVAQHIVMWLALRLVKLSLEHGNSRFSPYGYALLGLLHTSGRDDPFTGQEFGQLAIELTGHFQDPIVKAHVHFVHASFISHWVRGSRTSLELLTEAYKGAMEGGDWKRVAHCLIVRAWLRLSLGDPLPELVAENRKFLELLKPFKDAGNFTNFQYIQQTVLLLTGAEEVPEYAPEIQWPLSQAYRAVVLAEQHYLMGRPKQALAHAEAAKPWLAAVPGQVVLVTHAFYHAMSAAAVCLDSPQPPESLLAVMEKHLAYLEKCAQRAPENYAPHHLLVRAELARVRRQEQETLQAYEEAITAARASGLPNLEALACQQACRFQVERGRRPHAYAYLLEALNACERWGAYGKANQLLAEHASLLRTYGGTAGRWGAVARMTPPETSAAASSESRNDLLDMTSVMKASQTISSELQFSQLVANLIGIVLESAGAQRGVLVLQREQDFFVEAAAEVGGPQGLVTPSQPLALSEALCHAIAHQVLRTGAPVVLDDACAQEPFRTDLYISRHGVRSVLCTPIFHRNHLLGLFYLENNLAAGAFNGSRLEVLGILSAQAAISIENAALYRTMEEHSRTLEQRVTERTEQLHQKNAELQHTLETVKTMQAQIITQEKLASLGELTAGIAHELKNPLNFMNNFAEGSLELLQELAEDLGDGTGLPPPWKDKLLTLMSELTQNSFKVCEHGHRATSIIDGMLRHARAPAGKRHLADINQLVEEAVRFIQHGLHSQTPKIEVAIDTELDPSVPSLSLATEDIRRVILNLLDNSCYAAHHKGRRLGLASLPQVRVSTRWTGSAVEMRIRDNGEGIAPAIRDRLFTPFFTTKPPGKGTGLGLSISHDIIVATHGGTLHVESEEGQYAEFILTLPGETRLSL</sequence>
<dbReference type="GO" id="GO:0000155">
    <property type="term" value="F:phosphorelay sensor kinase activity"/>
    <property type="evidence" value="ECO:0007669"/>
    <property type="project" value="InterPro"/>
</dbReference>
<dbReference type="PRINTS" id="PR00344">
    <property type="entry name" value="BCTRLSENSOR"/>
</dbReference>
<dbReference type="Pfam" id="PF13191">
    <property type="entry name" value="AAA_16"/>
    <property type="match status" value="1"/>
</dbReference>
<dbReference type="PROSITE" id="PS50011">
    <property type="entry name" value="PROTEIN_KINASE_DOM"/>
    <property type="match status" value="1"/>
</dbReference>
<protein>
    <recommendedName>
        <fullName evidence="2">histidine kinase</fullName>
        <ecNumber evidence="2">2.7.13.3</ecNumber>
    </recommendedName>
</protein>
<dbReference type="InterPro" id="IPR011009">
    <property type="entry name" value="Kinase-like_dom_sf"/>
</dbReference>
<accession>A0A1I0K5S0</accession>
<dbReference type="InterPro" id="IPR004358">
    <property type="entry name" value="Sig_transdc_His_kin-like_C"/>
</dbReference>
<feature type="domain" description="Histidine kinase" evidence="6">
    <location>
        <begin position="1536"/>
        <end position="1781"/>
    </location>
</feature>
<dbReference type="SMART" id="SM00388">
    <property type="entry name" value="HisKA"/>
    <property type="match status" value="1"/>
</dbReference>
<evidence type="ECO:0000259" key="5">
    <source>
        <dbReference type="PROSITE" id="PS50011"/>
    </source>
</evidence>
<dbReference type="CDD" id="cd00082">
    <property type="entry name" value="HisKA"/>
    <property type="match status" value="1"/>
</dbReference>
<dbReference type="Proteomes" id="UP000199181">
    <property type="component" value="Unassembled WGS sequence"/>
</dbReference>
<dbReference type="InterPro" id="IPR003594">
    <property type="entry name" value="HATPase_dom"/>
</dbReference>
<evidence type="ECO:0000313" key="7">
    <source>
        <dbReference type="EMBL" id="SEU18872.1"/>
    </source>
</evidence>
<dbReference type="SMART" id="SM00065">
    <property type="entry name" value="GAF"/>
    <property type="match status" value="1"/>
</dbReference>
<dbReference type="PROSITE" id="PS00108">
    <property type="entry name" value="PROTEIN_KINASE_ST"/>
    <property type="match status" value="1"/>
</dbReference>
<evidence type="ECO:0000256" key="4">
    <source>
        <dbReference type="SAM" id="Coils"/>
    </source>
</evidence>
<dbReference type="Gene3D" id="1.10.287.130">
    <property type="match status" value="1"/>
</dbReference>
<feature type="domain" description="Protein kinase" evidence="5">
    <location>
        <begin position="7"/>
        <end position="268"/>
    </location>
</feature>
<comment type="catalytic activity">
    <reaction evidence="1">
        <text>ATP + protein L-histidine = ADP + protein N-phospho-L-histidine.</text>
        <dbReference type="EC" id="2.7.13.3"/>
    </reaction>
</comment>
<dbReference type="InterPro" id="IPR027417">
    <property type="entry name" value="P-loop_NTPase"/>
</dbReference>
<dbReference type="Gene3D" id="3.30.450.40">
    <property type="match status" value="1"/>
</dbReference>
<dbReference type="InterPro" id="IPR000719">
    <property type="entry name" value="Prot_kinase_dom"/>
</dbReference>
<name>A0A1I0K5S0_9BACT</name>
<dbReference type="InterPro" id="IPR003018">
    <property type="entry name" value="GAF"/>
</dbReference>
<dbReference type="Pfam" id="PF02518">
    <property type="entry name" value="HATPase_c"/>
    <property type="match status" value="1"/>
</dbReference>
<dbReference type="PROSITE" id="PS50109">
    <property type="entry name" value="HIS_KIN"/>
    <property type="match status" value="1"/>
</dbReference>
<dbReference type="Pfam" id="PF01590">
    <property type="entry name" value="GAF"/>
    <property type="match status" value="1"/>
</dbReference>
<dbReference type="Pfam" id="PF00069">
    <property type="entry name" value="Pkinase"/>
    <property type="match status" value="1"/>
</dbReference>
<reference evidence="8" key="1">
    <citation type="submission" date="2016-10" db="EMBL/GenBank/DDBJ databases">
        <authorList>
            <person name="Varghese N."/>
            <person name="Submissions S."/>
        </authorList>
    </citation>
    <scope>NUCLEOTIDE SEQUENCE [LARGE SCALE GENOMIC DNA]</scope>
    <source>
        <strain evidence="8">DSM 16858</strain>
    </source>
</reference>
<dbReference type="InterPro" id="IPR003661">
    <property type="entry name" value="HisK_dim/P_dom"/>
</dbReference>
<dbReference type="Gene3D" id="3.40.50.300">
    <property type="entry name" value="P-loop containing nucleotide triphosphate hydrolases"/>
    <property type="match status" value="1"/>
</dbReference>
<dbReference type="SUPFAM" id="SSF52540">
    <property type="entry name" value="P-loop containing nucleoside triphosphate hydrolases"/>
    <property type="match status" value="1"/>
</dbReference>
<dbReference type="Gene3D" id="3.30.565.10">
    <property type="entry name" value="Histidine kinase-like ATPase, C-terminal domain"/>
    <property type="match status" value="1"/>
</dbReference>
<dbReference type="InterPro" id="IPR041664">
    <property type="entry name" value="AAA_16"/>
</dbReference>
<dbReference type="GO" id="GO:0005524">
    <property type="term" value="F:ATP binding"/>
    <property type="evidence" value="ECO:0007669"/>
    <property type="project" value="InterPro"/>
</dbReference>
<dbReference type="InterPro" id="IPR053159">
    <property type="entry name" value="Hybrid_Histidine_Kinase"/>
</dbReference>
<keyword evidence="8" id="KW-1185">Reference proteome</keyword>
<dbReference type="SUPFAM" id="SSF55781">
    <property type="entry name" value="GAF domain-like"/>
    <property type="match status" value="1"/>
</dbReference>
<dbReference type="Gene3D" id="1.10.510.10">
    <property type="entry name" value="Transferase(Phosphotransferase) domain 1"/>
    <property type="match status" value="1"/>
</dbReference>
<organism evidence="7 8">
    <name type="scientific">Stigmatella erecta</name>
    <dbReference type="NCBI Taxonomy" id="83460"/>
    <lineage>
        <taxon>Bacteria</taxon>
        <taxon>Pseudomonadati</taxon>
        <taxon>Myxococcota</taxon>
        <taxon>Myxococcia</taxon>
        <taxon>Myxococcales</taxon>
        <taxon>Cystobacterineae</taxon>
        <taxon>Archangiaceae</taxon>
        <taxon>Stigmatella</taxon>
    </lineage>
</organism>
<dbReference type="EC" id="2.7.13.3" evidence="2"/>